<dbReference type="Pfam" id="PF13411">
    <property type="entry name" value="MerR_1"/>
    <property type="match status" value="1"/>
</dbReference>
<gene>
    <name evidence="4" type="ORF">FHS37_003373</name>
</gene>
<dbReference type="SMART" id="SM00422">
    <property type="entry name" value="HTH_MERR"/>
    <property type="match status" value="1"/>
</dbReference>
<evidence type="ECO:0000256" key="1">
    <source>
        <dbReference type="ARBA" id="ARBA00023125"/>
    </source>
</evidence>
<name>A0A7W7PS14_9ACTN</name>
<dbReference type="PRINTS" id="PR00040">
    <property type="entry name" value="HTHMERR"/>
</dbReference>
<keyword evidence="1 4" id="KW-0238">DNA-binding</keyword>
<protein>
    <submittedName>
        <fullName evidence="4">DNA-binding transcriptional MerR regulator</fullName>
    </submittedName>
</protein>
<dbReference type="GO" id="GO:0003700">
    <property type="term" value="F:DNA-binding transcription factor activity"/>
    <property type="evidence" value="ECO:0007669"/>
    <property type="project" value="InterPro"/>
</dbReference>
<comment type="caution">
    <text evidence="4">The sequence shown here is derived from an EMBL/GenBank/DDBJ whole genome shotgun (WGS) entry which is preliminary data.</text>
</comment>
<evidence type="ECO:0000313" key="4">
    <source>
        <dbReference type="EMBL" id="MBB4899313.1"/>
    </source>
</evidence>
<accession>A0A7W7PS14</accession>
<feature type="region of interest" description="Disordered" evidence="2">
    <location>
        <begin position="256"/>
        <end position="309"/>
    </location>
</feature>
<keyword evidence="5" id="KW-1185">Reference proteome</keyword>
<evidence type="ECO:0000313" key="5">
    <source>
        <dbReference type="Proteomes" id="UP000579523"/>
    </source>
</evidence>
<feature type="domain" description="HTH merR-type" evidence="3">
    <location>
        <begin position="1"/>
        <end position="70"/>
    </location>
</feature>
<dbReference type="InterPro" id="IPR009061">
    <property type="entry name" value="DNA-bd_dom_put_sf"/>
</dbReference>
<dbReference type="InterPro" id="IPR047057">
    <property type="entry name" value="MerR_fam"/>
</dbReference>
<dbReference type="PANTHER" id="PTHR30204">
    <property type="entry name" value="REDOX-CYCLING DRUG-SENSING TRANSCRIPTIONAL ACTIVATOR SOXR"/>
    <property type="match status" value="1"/>
</dbReference>
<dbReference type="CDD" id="cd00592">
    <property type="entry name" value="HTH_MerR-like"/>
    <property type="match status" value="1"/>
</dbReference>
<dbReference type="EMBL" id="JACHJI010000005">
    <property type="protein sequence ID" value="MBB4899313.1"/>
    <property type="molecule type" value="Genomic_DNA"/>
</dbReference>
<dbReference type="GO" id="GO:0003677">
    <property type="term" value="F:DNA binding"/>
    <property type="evidence" value="ECO:0007669"/>
    <property type="project" value="UniProtKB-KW"/>
</dbReference>
<dbReference type="SUPFAM" id="SSF46955">
    <property type="entry name" value="Putative DNA-binding domain"/>
    <property type="match status" value="1"/>
</dbReference>
<organism evidence="4 5">
    <name type="scientific">Streptomyces griseomycini</name>
    <dbReference type="NCBI Taxonomy" id="66895"/>
    <lineage>
        <taxon>Bacteria</taxon>
        <taxon>Bacillati</taxon>
        <taxon>Actinomycetota</taxon>
        <taxon>Actinomycetes</taxon>
        <taxon>Kitasatosporales</taxon>
        <taxon>Streptomycetaceae</taxon>
        <taxon>Streptomyces</taxon>
    </lineage>
</organism>
<dbReference type="Proteomes" id="UP000579523">
    <property type="component" value="Unassembled WGS sequence"/>
</dbReference>
<evidence type="ECO:0000259" key="3">
    <source>
        <dbReference type="PROSITE" id="PS50937"/>
    </source>
</evidence>
<dbReference type="PROSITE" id="PS50937">
    <property type="entry name" value="HTH_MERR_2"/>
    <property type="match status" value="1"/>
</dbReference>
<evidence type="ECO:0000256" key="2">
    <source>
        <dbReference type="SAM" id="MobiDB-lite"/>
    </source>
</evidence>
<proteinExistence type="predicted"/>
<sequence length="309" mass="34635">MLTIGELASYAGVTVRAVRHYHTKGLLPEPERDHSGYRRYDAGAVVELIKIRTLAEAGVPLARVRELLQADEEEFATAVADIDKRLRAEIRERQRHRERIARLAAGDDLALPPEVVEYLDRLRALGVDERIVQVERDGWIPLAARSPERVAEWMTRKREQLADPQFIGFYLILGQALDRTDDDPRLVELADGLSAYITQMADERGEDYVDDTDIEPPLVKLMDTLAFDTVPPARRLMELLRKRGWTGWTKLERVTPERERSGHRRKTLRRGVPGGCGDGCRVPPGDDVGDNPGADAGVGDAGCGCSLRR</sequence>
<dbReference type="Gene3D" id="1.10.1660.10">
    <property type="match status" value="1"/>
</dbReference>
<feature type="compositionally biased region" description="Low complexity" evidence="2">
    <location>
        <begin position="282"/>
        <end position="298"/>
    </location>
</feature>
<dbReference type="InterPro" id="IPR000551">
    <property type="entry name" value="MerR-type_HTH_dom"/>
</dbReference>
<dbReference type="AlphaFoldDB" id="A0A7W7PS14"/>
<reference evidence="4 5" key="1">
    <citation type="submission" date="2020-08" db="EMBL/GenBank/DDBJ databases">
        <title>Genomic Encyclopedia of Type Strains, Phase III (KMG-III): the genomes of soil and plant-associated and newly described type strains.</title>
        <authorList>
            <person name="Whitman W."/>
        </authorList>
    </citation>
    <scope>NUCLEOTIDE SEQUENCE [LARGE SCALE GENOMIC DNA]</scope>
    <source>
        <strain evidence="4 5">CECT 3273</strain>
    </source>
</reference>
<dbReference type="PANTHER" id="PTHR30204:SF93">
    <property type="entry name" value="HTH MERR-TYPE DOMAIN-CONTAINING PROTEIN"/>
    <property type="match status" value="1"/>
</dbReference>